<proteinExistence type="predicted"/>
<dbReference type="RefSeq" id="WP_167857423.1">
    <property type="nucleotide sequence ID" value="NZ_SIJK02000027.1"/>
</dbReference>
<keyword evidence="1" id="KW-0808">Transferase</keyword>
<dbReference type="GO" id="GO:0032259">
    <property type="term" value="P:methylation"/>
    <property type="evidence" value="ECO:0007669"/>
    <property type="project" value="UniProtKB-KW"/>
</dbReference>
<accession>A0ABS4DC72</accession>
<organism evidence="1 2">
    <name type="scientific">Candidatus Chloroploca mongolica</name>
    <dbReference type="NCBI Taxonomy" id="2528176"/>
    <lineage>
        <taxon>Bacteria</taxon>
        <taxon>Bacillati</taxon>
        <taxon>Chloroflexota</taxon>
        <taxon>Chloroflexia</taxon>
        <taxon>Chloroflexales</taxon>
        <taxon>Chloroflexineae</taxon>
        <taxon>Oscillochloridaceae</taxon>
        <taxon>Candidatus Chloroploca</taxon>
    </lineage>
</organism>
<sequence length="307" mass="34418">MAEMVACWLCGARQANRWKTTHDYMVPSAEEYTYVRCKQCGLVYLNPRPTWAERDAHYTTSYRGYHRLATEPAPDQRQSMAYGLRKRWRILTRHSTGGCLLDVGCGGGDFLHWMRQQPAWQGYGLERVTTMAYAARATYGLNIVLGDLLEAGFAPATFDAITLWTVLEHLADPAAGLAACARLLRPGGILIVRTVNDNSLGRRLFGGCWVGYDAPRITVVFTPHTLRMMLAQSGFTVIEMGCWFHDFYPFLWSWRNLCAARGFPAHVCEASHALLRSWPVRLASLPFFALQTALGGNSFVTAIARKA</sequence>
<name>A0ABS4DC72_9CHLR</name>
<dbReference type="CDD" id="cd02440">
    <property type="entry name" value="AdoMet_MTases"/>
    <property type="match status" value="1"/>
</dbReference>
<evidence type="ECO:0000313" key="1">
    <source>
        <dbReference type="EMBL" id="MBP1467043.1"/>
    </source>
</evidence>
<dbReference type="Pfam" id="PF13489">
    <property type="entry name" value="Methyltransf_23"/>
    <property type="match status" value="1"/>
</dbReference>
<dbReference type="Proteomes" id="UP001193081">
    <property type="component" value="Unassembled WGS sequence"/>
</dbReference>
<comment type="caution">
    <text evidence="1">The sequence shown here is derived from an EMBL/GenBank/DDBJ whole genome shotgun (WGS) entry which is preliminary data.</text>
</comment>
<dbReference type="InterPro" id="IPR029063">
    <property type="entry name" value="SAM-dependent_MTases_sf"/>
</dbReference>
<dbReference type="GO" id="GO:0008168">
    <property type="term" value="F:methyltransferase activity"/>
    <property type="evidence" value="ECO:0007669"/>
    <property type="project" value="UniProtKB-KW"/>
</dbReference>
<evidence type="ECO:0000313" key="2">
    <source>
        <dbReference type="Proteomes" id="UP001193081"/>
    </source>
</evidence>
<keyword evidence="1" id="KW-0489">Methyltransferase</keyword>
<dbReference type="PANTHER" id="PTHR43861">
    <property type="entry name" value="TRANS-ACONITATE 2-METHYLTRANSFERASE-RELATED"/>
    <property type="match status" value="1"/>
</dbReference>
<keyword evidence="2" id="KW-1185">Reference proteome</keyword>
<dbReference type="EMBL" id="SIJK02000027">
    <property type="protein sequence ID" value="MBP1467043.1"/>
    <property type="molecule type" value="Genomic_DNA"/>
</dbReference>
<dbReference type="PANTHER" id="PTHR43861:SF6">
    <property type="entry name" value="METHYLTRANSFERASE TYPE 11"/>
    <property type="match status" value="1"/>
</dbReference>
<dbReference type="SUPFAM" id="SSF53335">
    <property type="entry name" value="S-adenosyl-L-methionine-dependent methyltransferases"/>
    <property type="match status" value="1"/>
</dbReference>
<dbReference type="Gene3D" id="3.40.50.150">
    <property type="entry name" value="Vaccinia Virus protein VP39"/>
    <property type="match status" value="1"/>
</dbReference>
<gene>
    <name evidence="1" type="ORF">EYB53_015115</name>
</gene>
<reference evidence="1 2" key="1">
    <citation type="submission" date="2021-03" db="EMBL/GenBank/DDBJ databases">
        <authorList>
            <person name="Grouzdev D.S."/>
        </authorList>
    </citation>
    <scope>NUCLEOTIDE SEQUENCE [LARGE SCALE GENOMIC DNA]</scope>
    <source>
        <strain evidence="1 2">M50-1</strain>
    </source>
</reference>
<protein>
    <submittedName>
        <fullName evidence="1">Class I SAM-dependent methyltransferase</fullName>
    </submittedName>
</protein>